<dbReference type="GO" id="GO:0015288">
    <property type="term" value="F:porin activity"/>
    <property type="evidence" value="ECO:0007669"/>
    <property type="project" value="UniProtKB-KW"/>
</dbReference>
<evidence type="ECO:0000256" key="8">
    <source>
        <dbReference type="ARBA" id="ARBA00023047"/>
    </source>
</evidence>
<dbReference type="Pfam" id="PF22461">
    <property type="entry name" value="SLBB_2"/>
    <property type="match status" value="1"/>
</dbReference>
<dbReference type="PANTHER" id="PTHR33619">
    <property type="entry name" value="POLYSACCHARIDE EXPORT PROTEIN GFCE-RELATED"/>
    <property type="match status" value="1"/>
</dbReference>
<dbReference type="GO" id="GO:0046930">
    <property type="term" value="C:pore complex"/>
    <property type="evidence" value="ECO:0007669"/>
    <property type="project" value="UniProtKB-KW"/>
</dbReference>
<keyword evidence="9" id="KW-0406">Ion transport</keyword>
<dbReference type="GO" id="GO:0009279">
    <property type="term" value="C:cell outer membrane"/>
    <property type="evidence" value="ECO:0007669"/>
    <property type="project" value="UniProtKB-SubCell"/>
</dbReference>
<accession>A0A967EEV8</accession>
<comment type="subcellular location">
    <subcellularLocation>
        <location evidence="1">Cell outer membrane</location>
        <topology evidence="1">Multi-pass membrane protein</topology>
    </subcellularLocation>
</comment>
<gene>
    <name evidence="17" type="ORF">HAT86_09525</name>
</gene>
<evidence type="ECO:0000256" key="9">
    <source>
        <dbReference type="ARBA" id="ARBA00023065"/>
    </source>
</evidence>
<dbReference type="InterPro" id="IPR003715">
    <property type="entry name" value="Poly_export_N"/>
</dbReference>
<dbReference type="Pfam" id="PF02563">
    <property type="entry name" value="Poly_export"/>
    <property type="match status" value="1"/>
</dbReference>
<evidence type="ECO:0000256" key="7">
    <source>
        <dbReference type="ARBA" id="ARBA00022729"/>
    </source>
</evidence>
<proteinExistence type="inferred from homology"/>
<dbReference type="GO" id="GO:0006811">
    <property type="term" value="P:monoatomic ion transport"/>
    <property type="evidence" value="ECO:0007669"/>
    <property type="project" value="UniProtKB-KW"/>
</dbReference>
<keyword evidence="13" id="KW-0998">Cell outer membrane</keyword>
<keyword evidence="14" id="KW-0449">Lipoprotein</keyword>
<evidence type="ECO:0000313" key="17">
    <source>
        <dbReference type="EMBL" id="NHQ74703.1"/>
    </source>
</evidence>
<keyword evidence="7" id="KW-0732">Signal</keyword>
<dbReference type="InterPro" id="IPR049712">
    <property type="entry name" value="Poly_export"/>
</dbReference>
<evidence type="ECO:0000259" key="15">
    <source>
        <dbReference type="Pfam" id="PF02563"/>
    </source>
</evidence>
<keyword evidence="4" id="KW-1134">Transmembrane beta strand</keyword>
<evidence type="ECO:0000256" key="2">
    <source>
        <dbReference type="ARBA" id="ARBA00009450"/>
    </source>
</evidence>
<evidence type="ECO:0000256" key="14">
    <source>
        <dbReference type="ARBA" id="ARBA00023288"/>
    </source>
</evidence>
<name>A0A967EEV8_9RHOB</name>
<protein>
    <submittedName>
        <fullName evidence="17">Polysaccharide export protein</fullName>
    </submittedName>
</protein>
<evidence type="ECO:0000256" key="13">
    <source>
        <dbReference type="ARBA" id="ARBA00023237"/>
    </source>
</evidence>
<keyword evidence="8" id="KW-0625">Polysaccharide transport</keyword>
<keyword evidence="10" id="KW-0626">Porin</keyword>
<evidence type="ECO:0000256" key="1">
    <source>
        <dbReference type="ARBA" id="ARBA00004571"/>
    </source>
</evidence>
<dbReference type="PANTHER" id="PTHR33619:SF3">
    <property type="entry name" value="POLYSACCHARIDE EXPORT PROTEIN GFCE-RELATED"/>
    <property type="match status" value="1"/>
</dbReference>
<comment type="caution">
    <text evidence="17">The sequence shown here is derived from an EMBL/GenBank/DDBJ whole genome shotgun (WGS) entry which is preliminary data.</text>
</comment>
<reference evidence="17" key="1">
    <citation type="submission" date="2020-03" db="EMBL/GenBank/DDBJ databases">
        <title>Roseovarius gahaiensis sp. nov., isolated from Gahai Saline Lake, China.</title>
        <authorList>
            <person name="Sun X."/>
        </authorList>
    </citation>
    <scope>NUCLEOTIDE SEQUENCE</scope>
    <source>
        <strain evidence="17">GH877</strain>
    </source>
</reference>
<evidence type="ECO:0000256" key="4">
    <source>
        <dbReference type="ARBA" id="ARBA00022452"/>
    </source>
</evidence>
<keyword evidence="18" id="KW-1185">Reference proteome</keyword>
<evidence type="ECO:0000256" key="3">
    <source>
        <dbReference type="ARBA" id="ARBA00022448"/>
    </source>
</evidence>
<keyword evidence="12" id="KW-0564">Palmitate</keyword>
<evidence type="ECO:0000256" key="5">
    <source>
        <dbReference type="ARBA" id="ARBA00022597"/>
    </source>
</evidence>
<keyword evidence="5" id="KW-0762">Sugar transport</keyword>
<evidence type="ECO:0000256" key="11">
    <source>
        <dbReference type="ARBA" id="ARBA00023136"/>
    </source>
</evidence>
<sequence>MLCATVAVSVAGCSLPRGAAIQSEVLREDQAEAPSFQVVPVTRDAASALAQWPKTGWKGHYNWFKDSRGADSSVIQTGDTMQIVIWDNQENSLLAGQGTKLTQMPPTTVSSSGKIFMPYVGHVPVRGLTTDAARDRLQKRLEQIASSAQVQLAVTEGRNNSVDVVGGVATPGRIPLESRNTGILSVIAQTGGIKDGLRNPLVRLQRGGQTYDILARDLLADASYNVRIRGGDHLNIVEDERSFNVLGAAGTQQLIYFEKERMSVMEALSAMGGLEANRANPKGVLILREYKAEHLKPGMAGPDMQQVVFTLDLTSADGLFAARQFDIQPNDTLLVTESPVNAARTILGLMGNVVGFGSTLNNVSN</sequence>
<organism evidence="17 18">
    <name type="scientific">Roseovarius gahaiensis</name>
    <dbReference type="NCBI Taxonomy" id="2716691"/>
    <lineage>
        <taxon>Bacteria</taxon>
        <taxon>Pseudomonadati</taxon>
        <taxon>Pseudomonadota</taxon>
        <taxon>Alphaproteobacteria</taxon>
        <taxon>Rhodobacterales</taxon>
        <taxon>Roseobacteraceae</taxon>
        <taxon>Roseovarius</taxon>
    </lineage>
</organism>
<comment type="similarity">
    <text evidence="2">Belongs to the BexD/CtrA/VexA family.</text>
</comment>
<dbReference type="Gene3D" id="3.30.1950.10">
    <property type="entry name" value="wza like domain"/>
    <property type="match status" value="1"/>
</dbReference>
<keyword evidence="6" id="KW-0812">Transmembrane</keyword>
<dbReference type="GO" id="GO:0015159">
    <property type="term" value="F:polysaccharide transmembrane transporter activity"/>
    <property type="evidence" value="ECO:0007669"/>
    <property type="project" value="InterPro"/>
</dbReference>
<evidence type="ECO:0000256" key="10">
    <source>
        <dbReference type="ARBA" id="ARBA00023114"/>
    </source>
</evidence>
<keyword evidence="3" id="KW-0813">Transport</keyword>
<evidence type="ECO:0000259" key="16">
    <source>
        <dbReference type="Pfam" id="PF22461"/>
    </source>
</evidence>
<evidence type="ECO:0000256" key="12">
    <source>
        <dbReference type="ARBA" id="ARBA00023139"/>
    </source>
</evidence>
<dbReference type="InterPro" id="IPR054765">
    <property type="entry name" value="SLBB_dom"/>
</dbReference>
<feature type="domain" description="Polysaccharide export protein N-terminal" evidence="15">
    <location>
        <begin position="72"/>
        <end position="154"/>
    </location>
</feature>
<feature type="domain" description="SLBB" evidence="16">
    <location>
        <begin position="242"/>
        <end position="335"/>
    </location>
</feature>
<keyword evidence="11" id="KW-0472">Membrane</keyword>
<dbReference type="AlphaFoldDB" id="A0A967EEV8"/>
<dbReference type="EMBL" id="JAAORB010000016">
    <property type="protein sequence ID" value="NHQ74703.1"/>
    <property type="molecule type" value="Genomic_DNA"/>
</dbReference>
<evidence type="ECO:0000313" key="18">
    <source>
        <dbReference type="Proteomes" id="UP000639775"/>
    </source>
</evidence>
<dbReference type="Gene3D" id="3.10.560.10">
    <property type="entry name" value="Outer membrane lipoprotein wza domain like"/>
    <property type="match status" value="2"/>
</dbReference>
<dbReference type="Proteomes" id="UP000639775">
    <property type="component" value="Unassembled WGS sequence"/>
</dbReference>
<evidence type="ECO:0000256" key="6">
    <source>
        <dbReference type="ARBA" id="ARBA00022692"/>
    </source>
</evidence>